<dbReference type="Gene3D" id="3.30.2320.10">
    <property type="entry name" value="hypothetical protein PF0899 domain"/>
    <property type="match status" value="1"/>
</dbReference>
<dbReference type="Proteomes" id="UP000016638">
    <property type="component" value="Unassembled WGS sequence"/>
</dbReference>
<dbReference type="eggNOG" id="COG4653">
    <property type="taxonomic scope" value="Bacteria"/>
</dbReference>
<evidence type="ECO:0000259" key="2">
    <source>
        <dbReference type="Pfam" id="PF05065"/>
    </source>
</evidence>
<dbReference type="NCBIfam" id="TIGR01554">
    <property type="entry name" value="major_cap_HK97"/>
    <property type="match status" value="1"/>
</dbReference>
<evidence type="ECO:0000313" key="3">
    <source>
        <dbReference type="EMBL" id="ERL08053.1"/>
    </source>
</evidence>
<dbReference type="InterPro" id="IPR024455">
    <property type="entry name" value="Phage_capsid"/>
</dbReference>
<protein>
    <submittedName>
        <fullName evidence="3">Phage major capsid protein, HK97 family</fullName>
    </submittedName>
</protein>
<accession>U2TPK3</accession>
<dbReference type="Pfam" id="PF05065">
    <property type="entry name" value="Phage_capsid"/>
    <property type="match status" value="1"/>
</dbReference>
<reference evidence="3 4" key="1">
    <citation type="submission" date="2013-08" db="EMBL/GenBank/DDBJ databases">
        <authorList>
            <person name="Durkin A.S."/>
            <person name="Haft D.R."/>
            <person name="McCorrison J."/>
            <person name="Torralba M."/>
            <person name="Gillis M."/>
            <person name="Haft D.H."/>
            <person name="Methe B."/>
            <person name="Sutton G."/>
            <person name="Nelson K.E."/>
        </authorList>
    </citation>
    <scope>NUCLEOTIDE SEQUENCE [LARGE SCALE GENOMIC DNA]</scope>
    <source>
        <strain evidence="3 4">F0195</strain>
    </source>
</reference>
<evidence type="ECO:0000313" key="4">
    <source>
        <dbReference type="Proteomes" id="UP000016638"/>
    </source>
</evidence>
<dbReference type="RefSeq" id="WP_021726328.1">
    <property type="nucleotide sequence ID" value="NZ_AWEZ01000047.1"/>
</dbReference>
<comment type="subcellular location">
    <subcellularLocation>
        <location evidence="1">Virion</location>
    </subcellularLocation>
</comment>
<gene>
    <name evidence="3" type="ORF">HMPREF1316_2370</name>
</gene>
<dbReference type="STRING" id="1125712.HMPREF1316_2370"/>
<dbReference type="EMBL" id="AWEZ01000047">
    <property type="protein sequence ID" value="ERL08053.1"/>
    <property type="molecule type" value="Genomic_DNA"/>
</dbReference>
<dbReference type="InterPro" id="IPR054612">
    <property type="entry name" value="Phage_capsid-like_C"/>
</dbReference>
<name>U2TPK3_9ACTN</name>
<evidence type="ECO:0000256" key="1">
    <source>
        <dbReference type="ARBA" id="ARBA00004328"/>
    </source>
</evidence>
<proteinExistence type="predicted"/>
<dbReference type="AlphaFoldDB" id="U2TPK3"/>
<dbReference type="PATRIC" id="fig|1125712.3.peg.1429"/>
<organism evidence="3 4">
    <name type="scientific">Olsenella profusa F0195</name>
    <dbReference type="NCBI Taxonomy" id="1125712"/>
    <lineage>
        <taxon>Bacteria</taxon>
        <taxon>Bacillati</taxon>
        <taxon>Actinomycetota</taxon>
        <taxon>Coriobacteriia</taxon>
        <taxon>Coriobacteriales</taxon>
        <taxon>Atopobiaceae</taxon>
        <taxon>Olsenella</taxon>
    </lineage>
</organism>
<dbReference type="Gene3D" id="3.30.2400.10">
    <property type="entry name" value="Major capsid protein gp5"/>
    <property type="match status" value="1"/>
</dbReference>
<dbReference type="OrthoDB" id="8444243at2"/>
<feature type="domain" description="Phage capsid-like C-terminal" evidence="2">
    <location>
        <begin position="117"/>
        <end position="378"/>
    </location>
</feature>
<comment type="caution">
    <text evidence="3">The sequence shown here is derived from an EMBL/GenBank/DDBJ whole genome shotgun (WGS) entry which is preliminary data.</text>
</comment>
<sequence>MPTIREQFEQAKADFSAAVKVGDAEAAKAAGELAEKYEAIIKMADAKGAKLNAGKEAKHAPAEAKTIGEWAAKSLDLKAFEGRSQASVMTATGFGAKAASDPITSPASAADYSTFLDRNVVTGARRRLQIRDLFGAESRDAAAVEWMVEGALEGAPAVTAEGTALGQYHFAEPTKKTAALEKVGGFYRESYEIVSDQAWLASSINDRGLYIHDLKVEDTLVTELGGTSGIQAGAAKNATLADTIFDAITNIGQATPFMADAVVLNPTDYKTLRLAKDTNGQYMGGGYFSGQYGTAGGVVLYPDVWGLTTVVTPAVAAGTSYVGAFKPSGSVFTKAGEGVRVEMTNSDKDDFEKDLVAIRILERLKLAVRYPAGFEKLTITAA</sequence>
<dbReference type="SUPFAM" id="SSF56563">
    <property type="entry name" value="Major capsid protein gp5"/>
    <property type="match status" value="1"/>
</dbReference>
<keyword evidence="4" id="KW-1185">Reference proteome</keyword>